<dbReference type="InterPro" id="IPR018392">
    <property type="entry name" value="LysM"/>
</dbReference>
<sequence length="280" mass="30204">MSHDPRPSRSSSPPVAPPDRGAGSFSCLVRLLVGGLILLMSGCADLEPMEDPDVADYHLTIDTMRAAAREAERNLADLRLELDSQRQELSSALIARAQLEGRLREVERRLADARHIIELQREELAGIRVERERSSKLEAPPAPRTKLRSKRQAQPVPPSIGQAMPSPPVPPVASPVPQVPEPPPPAAVLPDQSPSTDPMPEPTAPVLQPDGGGSPVSFRRESGGTAESFVRRIAVQAGDTLWRLARRYGVDVEALRALNGLSGDLIQVGQALMIPDTGIR</sequence>
<reference evidence="4" key="1">
    <citation type="submission" date="2022-10" db="EMBL/GenBank/DDBJ databases">
        <authorList>
            <person name="Koch H."/>
        </authorList>
    </citation>
    <scope>NUCLEOTIDE SEQUENCE</scope>
    <source>
        <strain evidence="4">DNF</strain>
    </source>
</reference>
<dbReference type="EMBL" id="OX365700">
    <property type="protein sequence ID" value="CAI4032526.1"/>
    <property type="molecule type" value="Genomic_DNA"/>
</dbReference>
<dbReference type="CDD" id="cd00118">
    <property type="entry name" value="LysM"/>
    <property type="match status" value="1"/>
</dbReference>
<gene>
    <name evidence="4" type="ORF">DNFV4_02956</name>
</gene>
<feature type="region of interest" description="Disordered" evidence="2">
    <location>
        <begin position="131"/>
        <end position="223"/>
    </location>
</feature>
<protein>
    <submittedName>
        <fullName evidence="4">LysM domain-containing protein</fullName>
    </submittedName>
</protein>
<dbReference type="KEGG" id="nti:DNFV4_02956"/>
<dbReference type="PANTHER" id="PTHR33734">
    <property type="entry name" value="LYSM DOMAIN-CONTAINING GPI-ANCHORED PROTEIN 2"/>
    <property type="match status" value="1"/>
</dbReference>
<evidence type="ECO:0000259" key="3">
    <source>
        <dbReference type="PROSITE" id="PS51782"/>
    </source>
</evidence>
<dbReference type="Pfam" id="PF01476">
    <property type="entry name" value="LysM"/>
    <property type="match status" value="1"/>
</dbReference>
<dbReference type="Proteomes" id="UP001179121">
    <property type="component" value="Chromosome"/>
</dbReference>
<dbReference type="GO" id="GO:0008932">
    <property type="term" value="F:lytic endotransglycosylase activity"/>
    <property type="evidence" value="ECO:0007669"/>
    <property type="project" value="TreeGrafter"/>
</dbReference>
<dbReference type="RefSeq" id="WP_289269248.1">
    <property type="nucleotide sequence ID" value="NZ_OX365700.1"/>
</dbReference>
<dbReference type="PANTHER" id="PTHR33734:SF22">
    <property type="entry name" value="MEMBRANE-BOUND LYTIC MUREIN TRANSGLYCOSYLASE D"/>
    <property type="match status" value="1"/>
</dbReference>
<name>A0AA86N0Z9_9BACT</name>
<evidence type="ECO:0000256" key="1">
    <source>
        <dbReference type="SAM" id="Coils"/>
    </source>
</evidence>
<feature type="domain" description="LysM" evidence="3">
    <location>
        <begin position="231"/>
        <end position="274"/>
    </location>
</feature>
<proteinExistence type="predicted"/>
<dbReference type="InterPro" id="IPR036779">
    <property type="entry name" value="LysM_dom_sf"/>
</dbReference>
<keyword evidence="5" id="KW-1185">Reference proteome</keyword>
<keyword evidence="1" id="KW-0175">Coiled coil</keyword>
<dbReference type="PROSITE" id="PS51782">
    <property type="entry name" value="LYSM"/>
    <property type="match status" value="1"/>
</dbReference>
<accession>A0AA86N0Z9</accession>
<organism evidence="4 5">
    <name type="scientific">Nitrospira tepida</name>
    <dbReference type="NCBI Taxonomy" id="2973512"/>
    <lineage>
        <taxon>Bacteria</taxon>
        <taxon>Pseudomonadati</taxon>
        <taxon>Nitrospirota</taxon>
        <taxon>Nitrospiria</taxon>
        <taxon>Nitrospirales</taxon>
        <taxon>Nitrospiraceae</taxon>
        <taxon>Nitrospira</taxon>
    </lineage>
</organism>
<dbReference type="AlphaFoldDB" id="A0AA86N0Z9"/>
<evidence type="ECO:0000313" key="5">
    <source>
        <dbReference type="Proteomes" id="UP001179121"/>
    </source>
</evidence>
<dbReference type="Gene3D" id="3.10.350.10">
    <property type="entry name" value="LysM domain"/>
    <property type="match status" value="1"/>
</dbReference>
<dbReference type="SUPFAM" id="SSF54106">
    <property type="entry name" value="LysM domain"/>
    <property type="match status" value="1"/>
</dbReference>
<feature type="coiled-coil region" evidence="1">
    <location>
        <begin position="61"/>
        <end position="123"/>
    </location>
</feature>
<evidence type="ECO:0000256" key="2">
    <source>
        <dbReference type="SAM" id="MobiDB-lite"/>
    </source>
</evidence>
<evidence type="ECO:0000313" key="4">
    <source>
        <dbReference type="EMBL" id="CAI4032526.1"/>
    </source>
</evidence>
<dbReference type="SMART" id="SM00257">
    <property type="entry name" value="LysM"/>
    <property type="match status" value="1"/>
</dbReference>
<feature type="compositionally biased region" description="Pro residues" evidence="2">
    <location>
        <begin position="165"/>
        <end position="187"/>
    </location>
</feature>